<sequence length="66" mass="7841">MQRERLTIVFPEHFRCHITTKNARLRWDPEGPNEVYVKVAANTTQDKYVKLKLLNYNDVIAADRPR</sequence>
<protein>
    <submittedName>
        <fullName evidence="1">Uncharacterized protein</fullName>
    </submittedName>
</protein>
<organism evidence="1">
    <name type="scientific">Aphanomyces astaci</name>
    <name type="common">Crayfish plague agent</name>
    <dbReference type="NCBI Taxonomy" id="112090"/>
    <lineage>
        <taxon>Eukaryota</taxon>
        <taxon>Sar</taxon>
        <taxon>Stramenopiles</taxon>
        <taxon>Oomycota</taxon>
        <taxon>Saprolegniomycetes</taxon>
        <taxon>Saprolegniales</taxon>
        <taxon>Verrucalvaceae</taxon>
        <taxon>Aphanomyces</taxon>
    </lineage>
</organism>
<dbReference type="EMBL" id="KI913175">
    <property type="protein sequence ID" value="ETV69549.1"/>
    <property type="molecule type" value="Genomic_DNA"/>
</dbReference>
<proteinExistence type="predicted"/>
<dbReference type="VEuPathDB" id="FungiDB:H257_14785"/>
<reference evidence="1" key="1">
    <citation type="submission" date="2013-12" db="EMBL/GenBank/DDBJ databases">
        <title>The Genome Sequence of Aphanomyces astaci APO3.</title>
        <authorList>
            <consortium name="The Broad Institute Genomics Platform"/>
            <person name="Russ C."/>
            <person name="Tyler B."/>
            <person name="van West P."/>
            <person name="Dieguez-Uribeondo J."/>
            <person name="Young S.K."/>
            <person name="Zeng Q."/>
            <person name="Gargeya S."/>
            <person name="Fitzgerald M."/>
            <person name="Abouelleil A."/>
            <person name="Alvarado L."/>
            <person name="Chapman S.B."/>
            <person name="Gainer-Dewar J."/>
            <person name="Goldberg J."/>
            <person name="Griggs A."/>
            <person name="Gujja S."/>
            <person name="Hansen M."/>
            <person name="Howarth C."/>
            <person name="Imamovic A."/>
            <person name="Ireland A."/>
            <person name="Larimer J."/>
            <person name="McCowan C."/>
            <person name="Murphy C."/>
            <person name="Pearson M."/>
            <person name="Poon T.W."/>
            <person name="Priest M."/>
            <person name="Roberts A."/>
            <person name="Saif S."/>
            <person name="Shea T."/>
            <person name="Sykes S."/>
            <person name="Wortman J."/>
            <person name="Nusbaum C."/>
            <person name="Birren B."/>
        </authorList>
    </citation>
    <scope>NUCLEOTIDE SEQUENCE [LARGE SCALE GENOMIC DNA]</scope>
    <source>
        <strain evidence="1">APO3</strain>
    </source>
</reference>
<dbReference type="GeneID" id="20816781"/>
<gene>
    <name evidence="1" type="ORF">H257_14785</name>
</gene>
<dbReference type="RefSeq" id="XP_009840973.1">
    <property type="nucleotide sequence ID" value="XM_009842671.1"/>
</dbReference>
<accession>W4FRW2</accession>
<name>W4FRW2_APHAT</name>
<dbReference type="AlphaFoldDB" id="W4FRW2"/>
<evidence type="ECO:0000313" key="1">
    <source>
        <dbReference type="EMBL" id="ETV69549.1"/>
    </source>
</evidence>